<dbReference type="EMBL" id="JADBGQ010000005">
    <property type="protein sequence ID" value="KAG5397896.1"/>
    <property type="molecule type" value="Genomic_DNA"/>
</dbReference>
<protein>
    <recommendedName>
        <fullName evidence="3">RNase H type-1 domain-containing protein</fullName>
    </recommendedName>
</protein>
<evidence type="ECO:0008006" key="3">
    <source>
        <dbReference type="Google" id="ProtNLM"/>
    </source>
</evidence>
<dbReference type="Proteomes" id="UP000823674">
    <property type="component" value="Chromosome A05"/>
</dbReference>
<keyword evidence="2" id="KW-1185">Reference proteome</keyword>
<gene>
    <name evidence="1" type="primary">A05g506980.1_BraROA</name>
    <name evidence="1" type="ORF">IGI04_019710</name>
</gene>
<organism evidence="1 2">
    <name type="scientific">Brassica rapa subsp. trilocularis</name>
    <dbReference type="NCBI Taxonomy" id="1813537"/>
    <lineage>
        <taxon>Eukaryota</taxon>
        <taxon>Viridiplantae</taxon>
        <taxon>Streptophyta</taxon>
        <taxon>Embryophyta</taxon>
        <taxon>Tracheophyta</taxon>
        <taxon>Spermatophyta</taxon>
        <taxon>Magnoliopsida</taxon>
        <taxon>eudicotyledons</taxon>
        <taxon>Gunneridae</taxon>
        <taxon>Pentapetalae</taxon>
        <taxon>rosids</taxon>
        <taxon>malvids</taxon>
        <taxon>Brassicales</taxon>
        <taxon>Brassicaceae</taxon>
        <taxon>Brassiceae</taxon>
        <taxon>Brassica</taxon>
    </lineage>
</organism>
<comment type="caution">
    <text evidence="1">The sequence shown here is derived from an EMBL/GenBank/DDBJ whole genome shotgun (WGS) entry which is preliminary data.</text>
</comment>
<sequence>MYFPLANKIEVDCWRISQRIDEIMEIDMGVEVTDTTGQYTRTKSPLQAEAEGLLWAMQVILKFGHKEMVFQSTVNNWLYSFKRRKTGLLWTRS</sequence>
<accession>A0ABQ7MK14</accession>
<name>A0ABQ7MK14_BRACM</name>
<proteinExistence type="predicted"/>
<evidence type="ECO:0000313" key="1">
    <source>
        <dbReference type="EMBL" id="KAG5397896.1"/>
    </source>
</evidence>
<evidence type="ECO:0000313" key="2">
    <source>
        <dbReference type="Proteomes" id="UP000823674"/>
    </source>
</evidence>
<reference evidence="1 2" key="1">
    <citation type="submission" date="2021-03" db="EMBL/GenBank/DDBJ databases">
        <authorList>
            <person name="King G.J."/>
            <person name="Bancroft I."/>
            <person name="Baten A."/>
            <person name="Bloomfield J."/>
            <person name="Borpatragohain P."/>
            <person name="He Z."/>
            <person name="Irish N."/>
            <person name="Irwin J."/>
            <person name="Liu K."/>
            <person name="Mauleon R.P."/>
            <person name="Moore J."/>
            <person name="Morris R."/>
            <person name="Ostergaard L."/>
            <person name="Wang B."/>
            <person name="Wells R."/>
        </authorList>
    </citation>
    <scope>NUCLEOTIDE SEQUENCE [LARGE SCALE GENOMIC DNA]</scope>
    <source>
        <strain evidence="1">R-o-18</strain>
        <tissue evidence="1">Leaf</tissue>
    </source>
</reference>